<dbReference type="Proteomes" id="UP000503349">
    <property type="component" value="Chromosome 1"/>
</dbReference>
<dbReference type="EMBL" id="CM015712">
    <property type="protein sequence ID" value="KAF3708276.1"/>
    <property type="molecule type" value="Genomic_DNA"/>
</dbReference>
<feature type="compositionally biased region" description="Acidic residues" evidence="1">
    <location>
        <begin position="112"/>
        <end position="126"/>
    </location>
</feature>
<evidence type="ECO:0000256" key="1">
    <source>
        <dbReference type="SAM" id="MobiDB-lite"/>
    </source>
</evidence>
<feature type="region of interest" description="Disordered" evidence="1">
    <location>
        <begin position="107"/>
        <end position="136"/>
    </location>
</feature>
<dbReference type="InterPro" id="IPR032055">
    <property type="entry name" value="TMEM72"/>
</dbReference>
<keyword evidence="3" id="KW-1185">Reference proteome</keyword>
<reference evidence="2 3" key="1">
    <citation type="submission" date="2019-02" db="EMBL/GenBank/DDBJ databases">
        <title>Opniocepnalus argus genome.</title>
        <authorList>
            <person name="Zhou C."/>
            <person name="Xiao S."/>
        </authorList>
    </citation>
    <scope>NUCLEOTIDE SEQUENCE [LARGE SCALE GENOMIC DNA]</scope>
    <source>
        <strain evidence="2">OARG1902GOOAL</strain>
        <tissue evidence="2">Muscle</tissue>
    </source>
</reference>
<sequence>MLLVTAIFNFILSKKTKTKSPTRPQESHSDQSLTTICVTERAGSQNTFPFLHMIVGRRGGVLGFTNERGEIVRAMLNREQTAAPKNTGRERRSWKERRLMCFRGKEEPVEREMEEIDGCCEPEPDTTSDTAPMITD</sequence>
<organism evidence="2 3">
    <name type="scientific">Channa argus</name>
    <name type="common">Northern snakehead</name>
    <name type="synonym">Ophicephalus argus</name>
    <dbReference type="NCBI Taxonomy" id="215402"/>
    <lineage>
        <taxon>Eukaryota</taxon>
        <taxon>Metazoa</taxon>
        <taxon>Chordata</taxon>
        <taxon>Craniata</taxon>
        <taxon>Vertebrata</taxon>
        <taxon>Euteleostomi</taxon>
        <taxon>Actinopterygii</taxon>
        <taxon>Neopterygii</taxon>
        <taxon>Teleostei</taxon>
        <taxon>Neoteleostei</taxon>
        <taxon>Acanthomorphata</taxon>
        <taxon>Anabantaria</taxon>
        <taxon>Anabantiformes</taxon>
        <taxon>Channoidei</taxon>
        <taxon>Channidae</taxon>
        <taxon>Channa</taxon>
    </lineage>
</organism>
<accession>A0A6G1R1N0</accession>
<evidence type="ECO:0000313" key="2">
    <source>
        <dbReference type="EMBL" id="KAF3708276.1"/>
    </source>
</evidence>
<dbReference type="PANTHER" id="PTHR28474:SF1">
    <property type="entry name" value="TRANSMEMBRANE PROTEIN 72"/>
    <property type="match status" value="1"/>
</dbReference>
<proteinExistence type="predicted"/>
<gene>
    <name evidence="2" type="ORF">EXN66_Car001450</name>
</gene>
<name>A0A6G1R1N0_CHAAH</name>
<dbReference type="AlphaFoldDB" id="A0A6G1R1N0"/>
<protein>
    <submittedName>
        <fullName evidence="2">Uncharacterized protein</fullName>
    </submittedName>
</protein>
<evidence type="ECO:0000313" key="3">
    <source>
        <dbReference type="Proteomes" id="UP000503349"/>
    </source>
</evidence>
<reference evidence="3" key="2">
    <citation type="submission" date="2019-02" db="EMBL/GenBank/DDBJ databases">
        <title>Opniocepnalus argus Var Kimnra genome.</title>
        <authorList>
            <person name="Zhou C."/>
            <person name="Xiao S."/>
        </authorList>
    </citation>
    <scope>NUCLEOTIDE SEQUENCE [LARGE SCALE GENOMIC DNA]</scope>
</reference>
<dbReference type="PANTHER" id="PTHR28474">
    <property type="entry name" value="TRANSMEMBRANE PROTEIN 72"/>
    <property type="match status" value="1"/>
</dbReference>